<dbReference type="SUPFAM" id="SSF52540">
    <property type="entry name" value="P-loop containing nucleoside triphosphate hydrolases"/>
    <property type="match status" value="1"/>
</dbReference>
<gene>
    <name evidence="2" type="ORF">NCTC12000_02593</name>
    <name evidence="1" type="ORF">O6C86_02950</name>
</gene>
<dbReference type="Gene3D" id="3.40.50.300">
    <property type="entry name" value="P-loop containing nucleotide triphosphate hydrolases"/>
    <property type="match status" value="1"/>
</dbReference>
<organism evidence="2 3">
    <name type="scientific">Legionella pneumophila</name>
    <dbReference type="NCBI Taxonomy" id="446"/>
    <lineage>
        <taxon>Bacteria</taxon>
        <taxon>Pseudomonadati</taxon>
        <taxon>Pseudomonadota</taxon>
        <taxon>Gammaproteobacteria</taxon>
        <taxon>Legionellales</taxon>
        <taxon>Legionellaceae</taxon>
        <taxon>Legionella</taxon>
    </lineage>
</organism>
<protein>
    <recommendedName>
        <fullName evidence="4">UDP-N-acetylglucosamine kinase</fullName>
    </recommendedName>
</protein>
<dbReference type="RefSeq" id="WP_011947303.1">
    <property type="nucleotide sequence ID" value="NZ_BAZA01000109.1"/>
</dbReference>
<evidence type="ECO:0000313" key="2">
    <source>
        <dbReference type="EMBL" id="STX80577.1"/>
    </source>
</evidence>
<accession>A0A378K799</accession>
<dbReference type="InterPro" id="IPR027417">
    <property type="entry name" value="P-loop_NTPase"/>
</dbReference>
<name>A0A378K799_LEGPN</name>
<dbReference type="EMBL" id="JAPXIC010000012">
    <property type="protein sequence ID" value="MCZ4718173.1"/>
    <property type="molecule type" value="Genomic_DNA"/>
</dbReference>
<dbReference type="AlphaFoldDB" id="A0A378K799"/>
<evidence type="ECO:0008006" key="4">
    <source>
        <dbReference type="Google" id="ProtNLM"/>
    </source>
</evidence>
<proteinExistence type="predicted"/>
<evidence type="ECO:0000313" key="3">
    <source>
        <dbReference type="Proteomes" id="UP000254631"/>
    </source>
</evidence>
<dbReference type="Proteomes" id="UP001071279">
    <property type="component" value="Unassembled WGS sequence"/>
</dbReference>
<reference evidence="2 3" key="1">
    <citation type="submission" date="2018-06" db="EMBL/GenBank/DDBJ databases">
        <authorList>
            <consortium name="Pathogen Informatics"/>
            <person name="Doyle S."/>
        </authorList>
    </citation>
    <scope>NUCLEOTIDE SEQUENCE [LARGE SCALE GENOMIC DNA]</scope>
    <source>
        <strain evidence="2 3">NCTC12000</strain>
    </source>
</reference>
<reference evidence="1" key="2">
    <citation type="submission" date="2022-12" db="EMBL/GenBank/DDBJ databases">
        <title>Comparative genomics of Legionella pneumophila isolates from the West Bank and Germany support molecular epidemiology of Legionnaires disease.</title>
        <authorList>
            <person name="Zayed A.R."/>
            <person name="Bitar D.M."/>
            <person name="Steinert M."/>
            <person name="Lueck C."/>
            <person name="Brettar I."/>
            <person name="Hoefle M.G."/>
            <person name="Bunk B."/>
        </authorList>
    </citation>
    <scope>NUCLEOTIDE SEQUENCE</scope>
    <source>
        <strain evidence="1">H23</strain>
    </source>
</reference>
<dbReference type="Proteomes" id="UP000254631">
    <property type="component" value="Unassembled WGS sequence"/>
</dbReference>
<evidence type="ECO:0000313" key="1">
    <source>
        <dbReference type="EMBL" id="MCZ4718173.1"/>
    </source>
</evidence>
<sequence length="187" mass="21779">MTIYFLFGKTGSGKSYIGELLRQLNIVHIDGDNHITQKMRDCLIEDEQMTPEMIDEFVDVLIDVINTQKEKTPKESFAISQAMYLDKHRIKLLNAIPELKFVMIDVTPVLRASRITNRFRNQESKVSLRYATKMDTFFEYPSHETIRLENNQGSDETLIEQIREKMPALFNMDSKEELNPGIKLQFA</sequence>
<dbReference type="EMBL" id="UGOL01000001">
    <property type="protein sequence ID" value="STX80577.1"/>
    <property type="molecule type" value="Genomic_DNA"/>
</dbReference>
<dbReference type="OMA" id="VISQAMY"/>